<sequence>GLELRRQALPAVGEPKTEAEDHQSEEASNRGEVQGKVTQNGDLVKPPLALYLDYAARIQNAAAELSD</sequence>
<feature type="non-terminal residue" evidence="2">
    <location>
        <position position="67"/>
    </location>
</feature>
<dbReference type="Proteomes" id="UP001357485">
    <property type="component" value="Unassembled WGS sequence"/>
</dbReference>
<organism evidence="2 3">
    <name type="scientific">Cryomyces antarcticus</name>
    <dbReference type="NCBI Taxonomy" id="329879"/>
    <lineage>
        <taxon>Eukaryota</taxon>
        <taxon>Fungi</taxon>
        <taxon>Dikarya</taxon>
        <taxon>Ascomycota</taxon>
        <taxon>Pezizomycotina</taxon>
        <taxon>Dothideomycetes</taxon>
        <taxon>Dothideomycetes incertae sedis</taxon>
        <taxon>Cryomyces</taxon>
    </lineage>
</organism>
<accession>A0ABR0ITI4</accession>
<name>A0ABR0ITI4_9PEZI</name>
<evidence type="ECO:0000256" key="1">
    <source>
        <dbReference type="SAM" id="MobiDB-lite"/>
    </source>
</evidence>
<gene>
    <name evidence="2" type="ORF">LTR16_011670</name>
</gene>
<feature type="region of interest" description="Disordered" evidence="1">
    <location>
        <begin position="1"/>
        <end position="42"/>
    </location>
</feature>
<feature type="compositionally biased region" description="Basic and acidic residues" evidence="1">
    <location>
        <begin position="15"/>
        <end position="29"/>
    </location>
</feature>
<evidence type="ECO:0000313" key="2">
    <source>
        <dbReference type="EMBL" id="KAK5042343.1"/>
    </source>
</evidence>
<proteinExistence type="predicted"/>
<comment type="caution">
    <text evidence="2">The sequence shown here is derived from an EMBL/GenBank/DDBJ whole genome shotgun (WGS) entry which is preliminary data.</text>
</comment>
<protein>
    <submittedName>
        <fullName evidence="2">Uncharacterized protein</fullName>
    </submittedName>
</protein>
<feature type="non-terminal residue" evidence="2">
    <location>
        <position position="1"/>
    </location>
</feature>
<evidence type="ECO:0000313" key="3">
    <source>
        <dbReference type="Proteomes" id="UP001357485"/>
    </source>
</evidence>
<dbReference type="EMBL" id="JAVRRA010028322">
    <property type="protein sequence ID" value="KAK5042343.1"/>
    <property type="molecule type" value="Genomic_DNA"/>
</dbReference>
<keyword evidence="3" id="KW-1185">Reference proteome</keyword>
<reference evidence="2 3" key="1">
    <citation type="submission" date="2023-08" db="EMBL/GenBank/DDBJ databases">
        <title>Black Yeasts Isolated from many extreme environments.</title>
        <authorList>
            <person name="Coleine C."/>
            <person name="Stajich J.E."/>
            <person name="Selbmann L."/>
        </authorList>
    </citation>
    <scope>NUCLEOTIDE SEQUENCE [LARGE SCALE GENOMIC DNA]</scope>
    <source>
        <strain evidence="2 3">CCFEE 536</strain>
    </source>
</reference>